<dbReference type="EMBL" id="CACRYJ010000070">
    <property type="protein sequence ID" value="VZO40456.1"/>
    <property type="molecule type" value="Genomic_DNA"/>
</dbReference>
<dbReference type="Pfam" id="PF08021">
    <property type="entry name" value="FAD_binding_9"/>
    <property type="match status" value="1"/>
</dbReference>
<dbReference type="GO" id="GO:0016491">
    <property type="term" value="F:oxidoreductase activity"/>
    <property type="evidence" value="ECO:0007669"/>
    <property type="project" value="InterPro"/>
</dbReference>
<dbReference type="InterPro" id="IPR017927">
    <property type="entry name" value="FAD-bd_FR_type"/>
</dbReference>
<dbReference type="SUPFAM" id="SSF63380">
    <property type="entry name" value="Riboflavin synthase domain-like"/>
    <property type="match status" value="1"/>
</dbReference>
<dbReference type="InterPro" id="IPR039261">
    <property type="entry name" value="FNR_nucleotide-bd"/>
</dbReference>
<evidence type="ECO:0000313" key="2">
    <source>
        <dbReference type="EMBL" id="VZO40456.1"/>
    </source>
</evidence>
<keyword evidence="3" id="KW-1185">Reference proteome</keyword>
<evidence type="ECO:0000313" key="3">
    <source>
        <dbReference type="Proteomes" id="UP000419743"/>
    </source>
</evidence>
<dbReference type="PROSITE" id="PS51384">
    <property type="entry name" value="FAD_FR"/>
    <property type="match status" value="1"/>
</dbReference>
<name>A0A7M4DSL2_9MICO</name>
<dbReference type="Pfam" id="PF04954">
    <property type="entry name" value="SIP"/>
    <property type="match status" value="1"/>
</dbReference>
<feature type="domain" description="FAD-binding FR-type" evidence="1">
    <location>
        <begin position="22"/>
        <end position="156"/>
    </location>
</feature>
<dbReference type="PANTHER" id="PTHR30157">
    <property type="entry name" value="FERRIC REDUCTASE, NADPH-DEPENDENT"/>
    <property type="match status" value="1"/>
</dbReference>
<comment type="caution">
    <text evidence="2">The sequence shown here is derived from an EMBL/GenBank/DDBJ whole genome shotgun (WGS) entry which is preliminary data.</text>
</comment>
<sequence length="335" mass="36587">MLTSLTDVGARPDVVKDDRPAYRPFAVQVAGIRQLSPHFLRLTFTGPDARWFGTDRQDQRIKVLIPDENGHVSEVGAQDPEAILGGTWYETWRALPEEGRSPFRTYTVRDVRPEQGEFDVDMVAHGDAGPASRWLGRVQVGDRLVIVGPDSRSKDSAVGADWAPGTASELLLAGDETAAPAICSILETLPAGRNARAFIEVPTQADALAVDLPEGAKITWLAREQHDHGHLLVPAVSAWVQANAEVVDDALAVVPQAMDDVDVDSELLWDSPVLQVQAIDACGRGERCGSDFYAWFAGEASVIKNLRRILVSDVGVCRRRVAFMGYWRQGRAEGQ</sequence>
<proteinExistence type="predicted"/>
<accession>A0A7M4DSL2</accession>
<gene>
    <name evidence="2" type="primary">viuB_4</name>
    <name evidence="2" type="ORF">HALOF300_05160</name>
</gene>
<dbReference type="Gene3D" id="3.40.50.80">
    <property type="entry name" value="Nucleotide-binding domain of ferredoxin-NADP reductase (FNR) module"/>
    <property type="match status" value="1"/>
</dbReference>
<reference evidence="2 3" key="1">
    <citation type="submission" date="2019-11" db="EMBL/GenBank/DDBJ databases">
        <authorList>
            <person name="Criscuolo A."/>
        </authorList>
    </citation>
    <scope>NUCLEOTIDE SEQUENCE [LARGE SCALE GENOMIC DNA]</scope>
    <source>
        <strain evidence="2">CIP111667</strain>
    </source>
</reference>
<dbReference type="PANTHER" id="PTHR30157:SF0">
    <property type="entry name" value="NADPH-DEPENDENT FERRIC-CHELATE REDUCTASE"/>
    <property type="match status" value="1"/>
</dbReference>
<dbReference type="RefSeq" id="WP_156743723.1">
    <property type="nucleotide sequence ID" value="NZ_CACRYJ010000070.1"/>
</dbReference>
<organism evidence="2 3">
    <name type="scientific">Occultella aeris</name>
    <dbReference type="NCBI Taxonomy" id="2761496"/>
    <lineage>
        <taxon>Bacteria</taxon>
        <taxon>Bacillati</taxon>
        <taxon>Actinomycetota</taxon>
        <taxon>Actinomycetes</taxon>
        <taxon>Micrococcales</taxon>
        <taxon>Ruaniaceae</taxon>
        <taxon>Occultella</taxon>
    </lineage>
</organism>
<evidence type="ECO:0000259" key="1">
    <source>
        <dbReference type="PROSITE" id="PS51384"/>
    </source>
</evidence>
<dbReference type="InterPro" id="IPR017938">
    <property type="entry name" value="Riboflavin_synthase-like_b-brl"/>
</dbReference>
<dbReference type="AlphaFoldDB" id="A0A7M4DSL2"/>
<dbReference type="InterPro" id="IPR013113">
    <property type="entry name" value="SIP_FAD-bd"/>
</dbReference>
<dbReference type="InterPro" id="IPR007037">
    <property type="entry name" value="SIP_rossman_dom"/>
</dbReference>
<dbReference type="InterPro" id="IPR039374">
    <property type="entry name" value="SIP_fam"/>
</dbReference>
<dbReference type="CDD" id="cd06193">
    <property type="entry name" value="siderophore_interacting"/>
    <property type="match status" value="1"/>
</dbReference>
<protein>
    <submittedName>
        <fullName evidence="2">Vibriobactin utilization protein ViuB</fullName>
    </submittedName>
</protein>
<dbReference type="Proteomes" id="UP000419743">
    <property type="component" value="Unassembled WGS sequence"/>
</dbReference>
<dbReference type="Gene3D" id="2.40.30.10">
    <property type="entry name" value="Translation factors"/>
    <property type="match status" value="1"/>
</dbReference>